<feature type="region of interest" description="Disordered" evidence="1">
    <location>
        <begin position="1"/>
        <end position="29"/>
    </location>
</feature>
<gene>
    <name evidence="2" type="ORF">BQ2448_8074</name>
</gene>
<dbReference type="EMBL" id="FMSP01000021">
    <property type="protein sequence ID" value="SCV74435.1"/>
    <property type="molecule type" value="Genomic_DNA"/>
</dbReference>
<accession>A0A238FMP6</accession>
<name>A0A238FMP6_9BASI</name>
<dbReference type="STRING" id="269621.A0A238FMP6"/>
<evidence type="ECO:0000313" key="2">
    <source>
        <dbReference type="EMBL" id="SCV74435.1"/>
    </source>
</evidence>
<keyword evidence="3" id="KW-1185">Reference proteome</keyword>
<dbReference type="AlphaFoldDB" id="A0A238FMP6"/>
<proteinExistence type="predicted"/>
<evidence type="ECO:0000313" key="3">
    <source>
        <dbReference type="Proteomes" id="UP000198372"/>
    </source>
</evidence>
<organism evidence="2 3">
    <name type="scientific">Microbotryum intermedium</name>
    <dbReference type="NCBI Taxonomy" id="269621"/>
    <lineage>
        <taxon>Eukaryota</taxon>
        <taxon>Fungi</taxon>
        <taxon>Dikarya</taxon>
        <taxon>Basidiomycota</taxon>
        <taxon>Pucciniomycotina</taxon>
        <taxon>Microbotryomycetes</taxon>
        <taxon>Microbotryales</taxon>
        <taxon>Microbotryaceae</taxon>
        <taxon>Microbotryum</taxon>
    </lineage>
</organism>
<evidence type="ECO:0000256" key="1">
    <source>
        <dbReference type="SAM" id="MobiDB-lite"/>
    </source>
</evidence>
<protein>
    <submittedName>
        <fullName evidence="2">BQ2448_8074 protein</fullName>
    </submittedName>
</protein>
<reference evidence="3" key="1">
    <citation type="submission" date="2016-09" db="EMBL/GenBank/DDBJ databases">
        <authorList>
            <person name="Jeantristanb JTB J.-T."/>
            <person name="Ricardo R."/>
        </authorList>
    </citation>
    <scope>NUCLEOTIDE SEQUENCE [LARGE SCALE GENOMIC DNA]</scope>
</reference>
<dbReference type="Proteomes" id="UP000198372">
    <property type="component" value="Unassembled WGS sequence"/>
</dbReference>
<feature type="compositionally biased region" description="Basic residues" evidence="1">
    <location>
        <begin position="1"/>
        <end position="11"/>
    </location>
</feature>
<sequence length="165" mass="18749">MRIKNNVRRSRQAPSSPHRTRQVARFGGAPADLGDDLELRDCYHLTRSAAEFEAASLKEINRPNIMWRVQNRSDIVCRVPPSASLGGDLYRGVLSGSTSILNYSHICIPIKFEPKKGPKFYEIHTEPFNHSTRVVVVQESGQGARESVRDVCFRFNKNFLGWLYS</sequence>